<keyword evidence="4 5" id="KW-0546">Nucleotide metabolism</keyword>
<evidence type="ECO:0000259" key="6">
    <source>
        <dbReference type="Pfam" id="PF00962"/>
    </source>
</evidence>
<feature type="binding site" evidence="5">
    <location>
        <position position="280"/>
    </location>
    <ligand>
        <name>substrate</name>
    </ligand>
</feature>
<evidence type="ECO:0000256" key="4">
    <source>
        <dbReference type="ARBA" id="ARBA00023080"/>
    </source>
</evidence>
<accession>A0ABY1QFP1</accession>
<evidence type="ECO:0000256" key="2">
    <source>
        <dbReference type="ARBA" id="ARBA00022801"/>
    </source>
</evidence>
<name>A0ABY1QFP1_9BURK</name>
<evidence type="ECO:0000313" key="7">
    <source>
        <dbReference type="EMBL" id="SMP69910.1"/>
    </source>
</evidence>
<evidence type="ECO:0000313" key="8">
    <source>
        <dbReference type="Proteomes" id="UP001158049"/>
    </source>
</evidence>
<dbReference type="Proteomes" id="UP001158049">
    <property type="component" value="Unassembled WGS sequence"/>
</dbReference>
<dbReference type="EMBL" id="FXUL01000015">
    <property type="protein sequence ID" value="SMP69910.1"/>
    <property type="molecule type" value="Genomic_DNA"/>
</dbReference>
<evidence type="ECO:0000256" key="3">
    <source>
        <dbReference type="ARBA" id="ARBA00022833"/>
    </source>
</evidence>
<feature type="binding site" evidence="5">
    <location>
        <position position="198"/>
    </location>
    <ligand>
        <name>Zn(2+)</name>
        <dbReference type="ChEBI" id="CHEBI:29105"/>
        <note>catalytic</note>
    </ligand>
</feature>
<proteinExistence type="inferred from homology"/>
<evidence type="ECO:0000256" key="5">
    <source>
        <dbReference type="HAMAP-Rule" id="MF_01962"/>
    </source>
</evidence>
<gene>
    <name evidence="7" type="ORF">SAMN06295970_115101</name>
</gene>
<dbReference type="NCBIfam" id="NF006850">
    <property type="entry name" value="PRK09358.1-6"/>
    <property type="match status" value="1"/>
</dbReference>
<feature type="binding site" evidence="5">
    <location>
        <position position="279"/>
    </location>
    <ligand>
        <name>Zn(2+)</name>
        <dbReference type="ChEBI" id="CHEBI:29105"/>
        <note>catalytic</note>
    </ligand>
</feature>
<dbReference type="EC" id="3.5.4.2" evidence="5"/>
<feature type="binding site" evidence="5">
    <location>
        <position position="18"/>
    </location>
    <ligand>
        <name>Zn(2+)</name>
        <dbReference type="ChEBI" id="CHEBI:29105"/>
        <note>catalytic</note>
    </ligand>
</feature>
<feature type="binding site" evidence="5">
    <location>
        <position position="20"/>
    </location>
    <ligand>
        <name>Zn(2+)</name>
        <dbReference type="ChEBI" id="CHEBI:29105"/>
        <note>catalytic</note>
    </ligand>
</feature>
<sequence>MTEALSDLVRSMPKAELHMHIEGSLEPELIFALAERNGVTLPYASVEDLRRAYAFTDLQSFLDIYYAGASVLQTERDFYDMTWAYLERAHADNVLHTEIFFDPQTHTERGIGFPIVIGGIHRALTDAQKEWGLSASLILCFLRHLSEAEAFATLEEAMPHRDKFIGVGLDSSERGNPPEKFERVFARCRELGLHLVAHAGEEGPPEYIYTALDKLHVERIDHGVRCLEDPVLTARLAREQVALTVCPLSNIKLRVFDRIHDHNILELLDAGIAATVNSDDPAYFGGYVNDNYVALFESLPLTRDHAYRLARNSFAAAFIDEEAKAAYLRQVDDYFATA</sequence>
<dbReference type="InterPro" id="IPR032466">
    <property type="entry name" value="Metal_Hydrolase"/>
</dbReference>
<feature type="active site" description="Proton donor" evidence="5">
    <location>
        <position position="201"/>
    </location>
</feature>
<organism evidence="7 8">
    <name type="scientific">Noviherbaspirillum suwonense</name>
    <dbReference type="NCBI Taxonomy" id="1224511"/>
    <lineage>
        <taxon>Bacteria</taxon>
        <taxon>Pseudomonadati</taxon>
        <taxon>Pseudomonadota</taxon>
        <taxon>Betaproteobacteria</taxon>
        <taxon>Burkholderiales</taxon>
        <taxon>Oxalobacteraceae</taxon>
        <taxon>Noviherbaspirillum</taxon>
    </lineage>
</organism>
<keyword evidence="3 5" id="KW-0862">Zinc</keyword>
<dbReference type="PANTHER" id="PTHR43114:SF6">
    <property type="entry name" value="ADENINE DEAMINASE"/>
    <property type="match status" value="1"/>
</dbReference>
<comment type="similarity">
    <text evidence="5">Belongs to the metallo-dependent hydrolases superfamily. Adenosine and AMP deaminases family. Adenine deaminase type 2 subfamily.</text>
</comment>
<dbReference type="NCBIfam" id="TIGR01430">
    <property type="entry name" value="aden_deam"/>
    <property type="match status" value="1"/>
</dbReference>
<feature type="site" description="Important for catalytic activity" evidence="5">
    <location>
        <position position="222"/>
    </location>
</feature>
<dbReference type="Pfam" id="PF00962">
    <property type="entry name" value="A_deaminase"/>
    <property type="match status" value="1"/>
</dbReference>
<dbReference type="SUPFAM" id="SSF51556">
    <property type="entry name" value="Metallo-dependent hydrolases"/>
    <property type="match status" value="1"/>
</dbReference>
<dbReference type="Gene3D" id="3.20.20.140">
    <property type="entry name" value="Metal-dependent hydrolases"/>
    <property type="match status" value="1"/>
</dbReference>
<protein>
    <recommendedName>
        <fullName evidence="5">Adenine deaminase</fullName>
        <shortName evidence="5">ADE</shortName>
        <ecNumber evidence="5">3.5.4.2</ecNumber>
    </recommendedName>
    <alternativeName>
        <fullName evidence="5">Adenine aminohydrolase</fullName>
        <shortName evidence="5">AAH</shortName>
    </alternativeName>
</protein>
<keyword evidence="2 5" id="KW-0378">Hydrolase</keyword>
<comment type="caution">
    <text evidence="7">The sequence shown here is derived from an EMBL/GenBank/DDBJ whole genome shotgun (WGS) entry which is preliminary data.</text>
</comment>
<dbReference type="InterPro" id="IPR001365">
    <property type="entry name" value="A_deaminase_dom"/>
</dbReference>
<dbReference type="RefSeq" id="WP_283443717.1">
    <property type="nucleotide sequence ID" value="NZ_FXUL01000015.1"/>
</dbReference>
<comment type="function">
    <text evidence="5">Catalyzes the hydrolytic deamination of adenine to hypoxanthine. Plays an important role in the purine salvage pathway and in nitrogen catabolism.</text>
</comment>
<keyword evidence="1 5" id="KW-0479">Metal-binding</keyword>
<dbReference type="InterPro" id="IPR028892">
    <property type="entry name" value="ADE"/>
</dbReference>
<comment type="catalytic activity">
    <reaction evidence="5">
        <text>adenine + H2O + H(+) = hypoxanthine + NH4(+)</text>
        <dbReference type="Rhea" id="RHEA:23688"/>
        <dbReference type="ChEBI" id="CHEBI:15377"/>
        <dbReference type="ChEBI" id="CHEBI:15378"/>
        <dbReference type="ChEBI" id="CHEBI:16708"/>
        <dbReference type="ChEBI" id="CHEBI:17368"/>
        <dbReference type="ChEBI" id="CHEBI:28938"/>
        <dbReference type="EC" id="3.5.4.2"/>
    </reaction>
</comment>
<dbReference type="InterPro" id="IPR006330">
    <property type="entry name" value="Ado/ade_deaminase"/>
</dbReference>
<dbReference type="CDD" id="cd01320">
    <property type="entry name" value="ADA"/>
    <property type="match status" value="1"/>
</dbReference>
<dbReference type="PANTHER" id="PTHR43114">
    <property type="entry name" value="ADENINE DEAMINASE"/>
    <property type="match status" value="1"/>
</dbReference>
<feature type="domain" description="Adenosine deaminase" evidence="6">
    <location>
        <begin position="13"/>
        <end position="333"/>
    </location>
</feature>
<keyword evidence="8" id="KW-1185">Reference proteome</keyword>
<reference evidence="7 8" key="1">
    <citation type="submission" date="2017-05" db="EMBL/GenBank/DDBJ databases">
        <authorList>
            <person name="Varghese N."/>
            <person name="Submissions S."/>
        </authorList>
    </citation>
    <scope>NUCLEOTIDE SEQUENCE [LARGE SCALE GENOMIC DNA]</scope>
    <source>
        <strain evidence="7 8">DSM 26001</strain>
    </source>
</reference>
<dbReference type="HAMAP" id="MF_01962">
    <property type="entry name" value="Adenine_deaminase"/>
    <property type="match status" value="1"/>
</dbReference>
<comment type="cofactor">
    <cofactor evidence="5">
        <name>Zn(2+)</name>
        <dbReference type="ChEBI" id="CHEBI:29105"/>
    </cofactor>
    <text evidence="5">Binds 1 zinc ion per subunit.</text>
</comment>
<evidence type="ECO:0000256" key="1">
    <source>
        <dbReference type="ARBA" id="ARBA00022723"/>
    </source>
</evidence>